<dbReference type="Pfam" id="PF00990">
    <property type="entry name" value="GGDEF"/>
    <property type="match status" value="1"/>
</dbReference>
<dbReference type="InterPro" id="IPR029151">
    <property type="entry name" value="Sensor-like_sf"/>
</dbReference>
<dbReference type="CDD" id="cd06225">
    <property type="entry name" value="HAMP"/>
    <property type="match status" value="1"/>
</dbReference>
<protein>
    <submittedName>
        <fullName evidence="8">Diguanylate cyclase</fullName>
    </submittedName>
</protein>
<evidence type="ECO:0000256" key="5">
    <source>
        <dbReference type="ARBA" id="ARBA00023136"/>
    </source>
</evidence>
<dbReference type="NCBIfam" id="TIGR00254">
    <property type="entry name" value="GGDEF"/>
    <property type="match status" value="1"/>
</dbReference>
<dbReference type="Pfam" id="PF00672">
    <property type="entry name" value="HAMP"/>
    <property type="match status" value="1"/>
</dbReference>
<dbReference type="SUPFAM" id="SSF103190">
    <property type="entry name" value="Sensory domain-like"/>
    <property type="match status" value="1"/>
</dbReference>
<evidence type="ECO:0000256" key="3">
    <source>
        <dbReference type="ARBA" id="ARBA00022692"/>
    </source>
</evidence>
<comment type="subcellular location">
    <subcellularLocation>
        <location evidence="1">Cell membrane</location>
        <topology evidence="1">Multi-pass membrane protein</topology>
    </subcellularLocation>
</comment>
<dbReference type="PROSITE" id="PS50887">
    <property type="entry name" value="GGDEF"/>
    <property type="match status" value="1"/>
</dbReference>
<proteinExistence type="predicted"/>
<dbReference type="InterPro" id="IPR033479">
    <property type="entry name" value="dCache_1"/>
</dbReference>
<evidence type="ECO:0000313" key="8">
    <source>
        <dbReference type="EMBL" id="NGZ86247.1"/>
    </source>
</evidence>
<keyword evidence="2" id="KW-1003">Cell membrane</keyword>
<reference evidence="9" key="1">
    <citation type="submission" date="2023-07" db="EMBL/GenBank/DDBJ databases">
        <title>Duganella aceri sp. nov., isolated from tree sap.</title>
        <authorList>
            <person name="Kim I.S."/>
        </authorList>
    </citation>
    <scope>NUCLEOTIDE SEQUENCE [LARGE SCALE GENOMIC DNA]</scope>
    <source>
        <strain evidence="9">SAP-35</strain>
    </source>
</reference>
<dbReference type="CDD" id="cd12912">
    <property type="entry name" value="PDC2_MCP_like"/>
    <property type="match status" value="1"/>
</dbReference>
<feature type="transmembrane region" description="Helical" evidence="6">
    <location>
        <begin position="286"/>
        <end position="306"/>
    </location>
</feature>
<accession>A0ABX0FNP4</accession>
<evidence type="ECO:0000259" key="7">
    <source>
        <dbReference type="PROSITE" id="PS50887"/>
    </source>
</evidence>
<dbReference type="InterPro" id="IPR043128">
    <property type="entry name" value="Rev_trsase/Diguanyl_cyclase"/>
</dbReference>
<dbReference type="Gene3D" id="6.10.340.10">
    <property type="match status" value="1"/>
</dbReference>
<dbReference type="Proteomes" id="UP000666369">
    <property type="component" value="Unassembled WGS sequence"/>
</dbReference>
<feature type="transmembrane region" description="Helical" evidence="6">
    <location>
        <begin position="15"/>
        <end position="38"/>
    </location>
</feature>
<dbReference type="InterPro" id="IPR000160">
    <property type="entry name" value="GGDEF_dom"/>
</dbReference>
<dbReference type="InterPro" id="IPR003660">
    <property type="entry name" value="HAMP_dom"/>
</dbReference>
<evidence type="ECO:0000256" key="6">
    <source>
        <dbReference type="SAM" id="Phobius"/>
    </source>
</evidence>
<evidence type="ECO:0000256" key="4">
    <source>
        <dbReference type="ARBA" id="ARBA00022989"/>
    </source>
</evidence>
<keyword evidence="3 6" id="KW-0812">Transmembrane</keyword>
<dbReference type="RefSeq" id="WP_166105943.1">
    <property type="nucleotide sequence ID" value="NZ_JAADJT010000008.1"/>
</dbReference>
<gene>
    <name evidence="8" type="ORF">GW587_18555</name>
</gene>
<evidence type="ECO:0000313" key="9">
    <source>
        <dbReference type="Proteomes" id="UP000666369"/>
    </source>
</evidence>
<dbReference type="Gene3D" id="3.30.450.20">
    <property type="entry name" value="PAS domain"/>
    <property type="match status" value="1"/>
</dbReference>
<keyword evidence="9" id="KW-1185">Reference proteome</keyword>
<dbReference type="InterPro" id="IPR052163">
    <property type="entry name" value="DGC-Regulatory_Protein"/>
</dbReference>
<evidence type="ECO:0000256" key="2">
    <source>
        <dbReference type="ARBA" id="ARBA00022475"/>
    </source>
</evidence>
<sequence length="542" mass="58516">MRPLLGLLLSFKFKITALVIALVLVSGIGTGGISLLIAESELRHVIARQELSLLNSAAALIDNDLQHKRQLLRALTEQPPGQQLGLGQLQELLEAHETLRDEFFNVNAFDTAGNLVASLRDKNAKRINVAERTYFQQTLATREGLISAPFKSALSGRPVVVLTQPLRDAGGNVIGIILGAIDLQRPSFSDQLDALRTSADGYLFMVTDDGTVIHHPNKSLILSKIDDGAGTLGEAALKGGEGWQDDLLDDGVPTLLVHKHLRLVDWTIGLSYPVRSAFAPMQSVRLRAFIGAAVLTLLAGVFGWVVTAKLLRPLGKLRQHVENLSAGSADIGVFDVTRADEFGHLSRAFFALSQRRAQAELELHQLATTDVLTGINNRRMFDDFFPKALARAARSGQQVGLAFLDIDHFKQINDTLGHAAGDAVLREFARRLTAAVRCTDTVARLAGDEFVIVFEQLASGAEADLLGRKILDEMRAPFAAGEAQCTVTTSVGIAMTTNANVAMDDVMRAADQALYGVKAAGRNGFAVNRVGAERLLRVRGAN</sequence>
<organism evidence="8 9">
    <name type="scientific">Duganella aceris</name>
    <dbReference type="NCBI Taxonomy" id="2703883"/>
    <lineage>
        <taxon>Bacteria</taxon>
        <taxon>Pseudomonadati</taxon>
        <taxon>Pseudomonadota</taxon>
        <taxon>Betaproteobacteria</taxon>
        <taxon>Burkholderiales</taxon>
        <taxon>Oxalobacteraceae</taxon>
        <taxon>Telluria group</taxon>
        <taxon>Duganella</taxon>
    </lineage>
</organism>
<feature type="domain" description="GGDEF" evidence="7">
    <location>
        <begin position="397"/>
        <end position="530"/>
    </location>
</feature>
<dbReference type="CDD" id="cd01949">
    <property type="entry name" value="GGDEF"/>
    <property type="match status" value="1"/>
</dbReference>
<name>A0ABX0FNP4_9BURK</name>
<evidence type="ECO:0000256" key="1">
    <source>
        <dbReference type="ARBA" id="ARBA00004651"/>
    </source>
</evidence>
<dbReference type="SMART" id="SM00267">
    <property type="entry name" value="GGDEF"/>
    <property type="match status" value="1"/>
</dbReference>
<keyword evidence="5 6" id="KW-0472">Membrane</keyword>
<dbReference type="EMBL" id="JAADJT010000008">
    <property type="protein sequence ID" value="NGZ86247.1"/>
    <property type="molecule type" value="Genomic_DNA"/>
</dbReference>
<dbReference type="InterPro" id="IPR029787">
    <property type="entry name" value="Nucleotide_cyclase"/>
</dbReference>
<keyword evidence="4 6" id="KW-1133">Transmembrane helix</keyword>
<comment type="caution">
    <text evidence="8">The sequence shown here is derived from an EMBL/GenBank/DDBJ whole genome shotgun (WGS) entry which is preliminary data.</text>
</comment>
<dbReference type="PANTHER" id="PTHR46663:SF4">
    <property type="entry name" value="DIGUANYLATE CYCLASE DGCT-RELATED"/>
    <property type="match status" value="1"/>
</dbReference>
<dbReference type="Pfam" id="PF02743">
    <property type="entry name" value="dCache_1"/>
    <property type="match status" value="1"/>
</dbReference>
<dbReference type="Gene3D" id="3.30.70.270">
    <property type="match status" value="1"/>
</dbReference>
<dbReference type="PANTHER" id="PTHR46663">
    <property type="entry name" value="DIGUANYLATE CYCLASE DGCT-RELATED"/>
    <property type="match status" value="1"/>
</dbReference>
<dbReference type="SUPFAM" id="SSF158472">
    <property type="entry name" value="HAMP domain-like"/>
    <property type="match status" value="1"/>
</dbReference>
<dbReference type="SUPFAM" id="SSF55073">
    <property type="entry name" value="Nucleotide cyclase"/>
    <property type="match status" value="1"/>
</dbReference>
<dbReference type="CDD" id="cd12914">
    <property type="entry name" value="PDC1_DGC_like"/>
    <property type="match status" value="1"/>
</dbReference>